<dbReference type="RefSeq" id="WP_100376659.1">
    <property type="nucleotide sequence ID" value="NZ_PGFD01000001.1"/>
</dbReference>
<protein>
    <submittedName>
        <fullName evidence="2">Uncharacterized protein DUF4403</fullName>
    </submittedName>
</protein>
<evidence type="ECO:0000256" key="1">
    <source>
        <dbReference type="SAM" id="SignalP"/>
    </source>
</evidence>
<feature type="chain" id="PRO_5014605107" evidence="1">
    <location>
        <begin position="22"/>
        <end position="454"/>
    </location>
</feature>
<feature type="signal peptide" evidence="1">
    <location>
        <begin position="1"/>
        <end position="21"/>
    </location>
</feature>
<sequence>MKIIKILFLVAFINTFGQTNAESQPVAYNFPKIKSNITMPVTIPLSEISNMINASVKELIYQDDSYTDNNNDQFKVKVWKTRPIRLVGGTNQNILIEVPLKIWAEKGIGTLGIYTYQNTTFETVMSFNTTLTFQNNWTITTNTKPNGFRWVTKPVLDFGKIQIPITSIVEKNLIEQQQKFCKTIDQQMASQLNFQQYAVTAWNAFSQPFNISEEYNTWLKVSPIAVNITPLKFYANQINTNIGIDIYSETFTGTKPEASQPIKTALNFSFSPSLGDNFLLQTTANIPYTEASNIARKTFLNKEFDIRDSKVKITDIRVYGIDDKIMIEAQTEGYVKGTCIISGIPVYDEAKKKIVLSGTKFKLKTSNFLQKTASVLFQGKIVKMIEEEYGIPTQDLENSSKKSIEEAFNKEYYKGLKMSGKVFNLKPTKILLTSTAITAVIDTNASLKLILAGI</sequence>
<dbReference type="EMBL" id="PGFD01000001">
    <property type="protein sequence ID" value="PJJ67999.1"/>
    <property type="molecule type" value="Genomic_DNA"/>
</dbReference>
<dbReference type="OrthoDB" id="617059at2"/>
<organism evidence="2 3">
    <name type="scientific">Chryseobacterium geocarposphaerae</name>
    <dbReference type="NCBI Taxonomy" id="1416776"/>
    <lineage>
        <taxon>Bacteria</taxon>
        <taxon>Pseudomonadati</taxon>
        <taxon>Bacteroidota</taxon>
        <taxon>Flavobacteriia</taxon>
        <taxon>Flavobacteriales</taxon>
        <taxon>Weeksellaceae</taxon>
        <taxon>Chryseobacterium group</taxon>
        <taxon>Chryseobacterium</taxon>
    </lineage>
</organism>
<reference evidence="2 3" key="1">
    <citation type="submission" date="2017-11" db="EMBL/GenBank/DDBJ databases">
        <title>Genomic Encyclopedia of Archaeal and Bacterial Type Strains, Phase II (KMG-II): From Individual Species to Whole Genera.</title>
        <authorList>
            <person name="Goeker M."/>
        </authorList>
    </citation>
    <scope>NUCLEOTIDE SEQUENCE [LARGE SCALE GENOMIC DNA]</scope>
    <source>
        <strain evidence="2 3">DSM 27617</strain>
    </source>
</reference>
<proteinExistence type="predicted"/>
<dbReference type="Pfam" id="PF14356">
    <property type="entry name" value="DUF4403"/>
    <property type="match status" value="1"/>
</dbReference>
<dbReference type="InterPro" id="IPR025515">
    <property type="entry name" value="DUF4403"/>
</dbReference>
<evidence type="ECO:0000313" key="2">
    <source>
        <dbReference type="EMBL" id="PJJ67999.1"/>
    </source>
</evidence>
<keyword evidence="1" id="KW-0732">Signal</keyword>
<keyword evidence="3" id="KW-1185">Reference proteome</keyword>
<dbReference type="AlphaFoldDB" id="A0A2M9CAX4"/>
<gene>
    <name evidence="2" type="ORF">CLV73_2021</name>
</gene>
<name>A0A2M9CAX4_9FLAO</name>
<accession>A0A2M9CAX4</accession>
<comment type="caution">
    <text evidence="2">The sequence shown here is derived from an EMBL/GenBank/DDBJ whole genome shotgun (WGS) entry which is preliminary data.</text>
</comment>
<evidence type="ECO:0000313" key="3">
    <source>
        <dbReference type="Proteomes" id="UP000228740"/>
    </source>
</evidence>
<dbReference type="Proteomes" id="UP000228740">
    <property type="component" value="Unassembled WGS sequence"/>
</dbReference>